<gene>
    <name evidence="2" type="ORF">MKK02DRAFT_31217</name>
</gene>
<accession>A0AA38LWP7</accession>
<feature type="region of interest" description="Disordered" evidence="1">
    <location>
        <begin position="594"/>
        <end position="691"/>
    </location>
</feature>
<feature type="compositionally biased region" description="Low complexity" evidence="1">
    <location>
        <begin position="247"/>
        <end position="265"/>
    </location>
</feature>
<evidence type="ECO:0000313" key="2">
    <source>
        <dbReference type="EMBL" id="KAI9638937.1"/>
    </source>
</evidence>
<feature type="compositionally biased region" description="Low complexity" evidence="1">
    <location>
        <begin position="432"/>
        <end position="453"/>
    </location>
</feature>
<sequence>MTWRVFEVVEGLFGSSRAMRDATATLKIGEDSAGSPVSPKVEVSLSAASIAAVCMVEKRSSTEHQVANVRNAELAAQRGAPLTIRRNLSPLSPGFPPSSFVPFGGSGGVGLGGGSGGQGRNKRIRDWLDQVWEEEDVLLLGPEGTEEDDDEPIRKRPAGTTFTPWPINHLDALPATKRPRRPVVVVAAPTEASRVSWEVEESGRGGEVGGDEEGGCEEYLDESERQDVSSVGRPPSRYLSPDLQYFRRASSPHSSSHLSSIRTSRQCSAVKAAATTEAFSVRGEVENGEGCGGDLELGLEQEDETSCGQPPSRYLSPDLQYFRRASSPHSSSHLSSILTDPPLSPSPPSRRQASPPPARERSTRLAAQLATARSVQQARYLQRTAREGEVVAAVDDGGEYEMGADDPGFHVEEEEEESPSAQPRSSRRTNKPSLRSTRPPRSTRARQAATSLSPPALESSRSSRTRQAGTSGSAKFGPPIFEEWIDVPALPVHPHPKEAILRERFRESHRILLKEQGHTLFWDSMLSGNGRENAAWKREREENYYRVTRYGLTPESIDLLTADEPPTPDDYRRLTWLPGTMGVYVIYVRRADDQGEDAEEGADGESMGSQSEEGSEDRRQSQDGEGSEDEGEDEAEGEEEEGEEEEEIVEAVENYEQSEDWEGKEDGDDGLEAEANDGAGGGDVVWKEGDEKPHHYVGRGQVIKNDLYKLIRRGRKPHWRSLWAVRVDRNSDSADRLTSFRTQSIYVEGLLHIWCRSYAAKGKELPSFWIDPEMEGTNGRSPLASHVVRVGGTSHPWDPKSIRLRSNTITRRYQLTEKGIAARAKHLGSAQYTATKRTYRASDVGRAVTQRASAKWNAKRCWRSWRSGGSGKYQHLSTVRTEKS</sequence>
<feature type="region of interest" description="Disordered" evidence="1">
    <location>
        <begin position="142"/>
        <end position="168"/>
    </location>
</feature>
<organism evidence="2 3">
    <name type="scientific">Dioszegia hungarica</name>
    <dbReference type="NCBI Taxonomy" id="4972"/>
    <lineage>
        <taxon>Eukaryota</taxon>
        <taxon>Fungi</taxon>
        <taxon>Dikarya</taxon>
        <taxon>Basidiomycota</taxon>
        <taxon>Agaricomycotina</taxon>
        <taxon>Tremellomycetes</taxon>
        <taxon>Tremellales</taxon>
        <taxon>Bulleribasidiaceae</taxon>
        <taxon>Dioszegia</taxon>
    </lineage>
</organism>
<dbReference type="GeneID" id="77727440"/>
<name>A0AA38LWP7_9TREE</name>
<dbReference type="RefSeq" id="XP_052948714.1">
    <property type="nucleotide sequence ID" value="XM_053088235.1"/>
</dbReference>
<dbReference type="EMBL" id="JAKWFO010000002">
    <property type="protein sequence ID" value="KAI9638937.1"/>
    <property type="molecule type" value="Genomic_DNA"/>
</dbReference>
<dbReference type="AlphaFoldDB" id="A0AA38LWP7"/>
<feature type="compositionally biased region" description="Acidic residues" evidence="1">
    <location>
        <begin position="656"/>
        <end position="675"/>
    </location>
</feature>
<feature type="compositionally biased region" description="Acidic residues" evidence="1">
    <location>
        <begin position="594"/>
        <end position="603"/>
    </location>
</feature>
<protein>
    <submittedName>
        <fullName evidence="2">Uncharacterized protein</fullName>
    </submittedName>
</protein>
<dbReference type="Proteomes" id="UP001164286">
    <property type="component" value="Unassembled WGS sequence"/>
</dbReference>
<comment type="caution">
    <text evidence="2">The sequence shown here is derived from an EMBL/GenBank/DDBJ whole genome shotgun (WGS) entry which is preliminary data.</text>
</comment>
<feature type="compositionally biased region" description="Low complexity" evidence="1">
    <location>
        <begin position="327"/>
        <end position="336"/>
    </location>
</feature>
<feature type="compositionally biased region" description="Polar residues" evidence="1">
    <location>
        <begin position="459"/>
        <end position="473"/>
    </location>
</feature>
<keyword evidence="3" id="KW-1185">Reference proteome</keyword>
<feature type="compositionally biased region" description="Acidic residues" evidence="1">
    <location>
        <begin position="625"/>
        <end position="650"/>
    </location>
</feature>
<evidence type="ECO:0000256" key="1">
    <source>
        <dbReference type="SAM" id="MobiDB-lite"/>
    </source>
</evidence>
<feature type="compositionally biased region" description="Acidic residues" evidence="1">
    <location>
        <begin position="209"/>
        <end position="221"/>
    </location>
</feature>
<proteinExistence type="predicted"/>
<reference evidence="2" key="1">
    <citation type="journal article" date="2022" name="G3 (Bethesda)">
        <title>High quality genome of the basidiomycete yeast Dioszegia hungarica PDD-24b-2 isolated from cloud water.</title>
        <authorList>
            <person name="Jarrige D."/>
            <person name="Haridas S."/>
            <person name="Bleykasten-Grosshans C."/>
            <person name="Joly M."/>
            <person name="Nadalig T."/>
            <person name="Sancelme M."/>
            <person name="Vuilleumier S."/>
            <person name="Grigoriev I.V."/>
            <person name="Amato P."/>
            <person name="Bringel F."/>
        </authorList>
    </citation>
    <scope>NUCLEOTIDE SEQUENCE</scope>
    <source>
        <strain evidence="2">PDD-24b-2</strain>
    </source>
</reference>
<feature type="region of interest" description="Disordered" evidence="1">
    <location>
        <begin position="196"/>
        <end position="478"/>
    </location>
</feature>
<evidence type="ECO:0000313" key="3">
    <source>
        <dbReference type="Proteomes" id="UP001164286"/>
    </source>
</evidence>